<evidence type="ECO:0000313" key="3">
    <source>
        <dbReference type="EMBL" id="KAF2997956.1"/>
    </source>
</evidence>
<dbReference type="Pfam" id="PF14295">
    <property type="entry name" value="PAN_4"/>
    <property type="match status" value="3"/>
</dbReference>
<name>A0A9P4T800_CURKU</name>
<dbReference type="PANTHER" id="PTHR33946:SF4">
    <property type="entry name" value="COAGULATION FACTOR XI"/>
    <property type="match status" value="1"/>
</dbReference>
<comment type="caution">
    <text evidence="3">The sequence shown here is derived from an EMBL/GenBank/DDBJ whole genome shotgun (WGS) entry which is preliminary data.</text>
</comment>
<accession>A0A9P4T800</accession>
<dbReference type="Gene3D" id="3.50.4.10">
    <property type="entry name" value="Hepatocyte Growth Factor"/>
    <property type="match status" value="3"/>
</dbReference>
<feature type="signal peptide" evidence="1">
    <location>
        <begin position="1"/>
        <end position="20"/>
    </location>
</feature>
<feature type="domain" description="Apple" evidence="2">
    <location>
        <begin position="249"/>
        <end position="289"/>
    </location>
</feature>
<proteinExistence type="predicted"/>
<dbReference type="OrthoDB" id="160645at2759"/>
<feature type="domain" description="Apple" evidence="2">
    <location>
        <begin position="152"/>
        <end position="194"/>
    </location>
</feature>
<dbReference type="PANTHER" id="PTHR33946">
    <property type="match status" value="1"/>
</dbReference>
<feature type="domain" description="Apple" evidence="2">
    <location>
        <begin position="61"/>
        <end position="104"/>
    </location>
</feature>
<organism evidence="3 4">
    <name type="scientific">Curvularia kusanoi</name>
    <name type="common">Cochliobolus kusanoi</name>
    <dbReference type="NCBI Taxonomy" id="90978"/>
    <lineage>
        <taxon>Eukaryota</taxon>
        <taxon>Fungi</taxon>
        <taxon>Dikarya</taxon>
        <taxon>Ascomycota</taxon>
        <taxon>Pezizomycotina</taxon>
        <taxon>Dothideomycetes</taxon>
        <taxon>Pleosporomycetidae</taxon>
        <taxon>Pleosporales</taxon>
        <taxon>Pleosporineae</taxon>
        <taxon>Pleosporaceae</taxon>
        <taxon>Curvularia</taxon>
    </lineage>
</organism>
<dbReference type="EMBL" id="SWKU01000021">
    <property type="protein sequence ID" value="KAF2997956.1"/>
    <property type="molecule type" value="Genomic_DNA"/>
</dbReference>
<dbReference type="Proteomes" id="UP000801428">
    <property type="component" value="Unassembled WGS sequence"/>
</dbReference>
<evidence type="ECO:0000259" key="2">
    <source>
        <dbReference type="Pfam" id="PF14295"/>
    </source>
</evidence>
<evidence type="ECO:0000256" key="1">
    <source>
        <dbReference type="SAM" id="SignalP"/>
    </source>
</evidence>
<feature type="chain" id="PRO_5040299309" description="Apple domain-containing protein" evidence="1">
    <location>
        <begin position="21"/>
        <end position="416"/>
    </location>
</feature>
<reference evidence="3" key="1">
    <citation type="submission" date="2019-04" db="EMBL/GenBank/DDBJ databases">
        <title>Sequencing of skin fungus with MAO and IRED activity.</title>
        <authorList>
            <person name="Marsaioli A.J."/>
            <person name="Bonatto J.M.C."/>
            <person name="Reis Junior O."/>
        </authorList>
    </citation>
    <scope>NUCLEOTIDE SEQUENCE</scope>
    <source>
        <strain evidence="3">30M1</strain>
    </source>
</reference>
<gene>
    <name evidence="3" type="ORF">E8E13_006059</name>
</gene>
<dbReference type="InterPro" id="IPR003609">
    <property type="entry name" value="Pan_app"/>
</dbReference>
<sequence>MSVKAIFVASALAASSLVNAAVIPTARQVSAPEQTCEGQKPGYKYVTRLASNVQYEVICGADYYGSDLADGIKWPGSFQGCLAECDANADCKAISWANGPCYLKGGVPQLTNGNDAIWTAMKNPAPTCEGDFNSNGASYITSAGIFEISCGVDYAGNDLPDSNKRVDSFADCIELCAADDRCVDVSYEYGACYPKSAASNLVDKASIWTAKLSGSRSGAPEVPKALTCVGEGNDDGKHYKNFEIQCGNDHGGADIGAVPTTTTFEQCMDACEENGECVAVSWVWGTCYMKNAANPGQTNVGHVWGAVRPARVASSSVAVEPSVTATISVDASATASVDALAEITASASSEATPVVSSIDVVPTNVSSSAIVPEVTASIEVSSSATPTPSPTELSTLVTLTSSTPAPTSTIFMAERK</sequence>
<keyword evidence="1" id="KW-0732">Signal</keyword>
<evidence type="ECO:0000313" key="4">
    <source>
        <dbReference type="Proteomes" id="UP000801428"/>
    </source>
</evidence>
<dbReference type="AlphaFoldDB" id="A0A9P4T800"/>
<protein>
    <recommendedName>
        <fullName evidence="2">Apple domain-containing protein</fullName>
    </recommendedName>
</protein>
<keyword evidence="4" id="KW-1185">Reference proteome</keyword>